<dbReference type="EMBL" id="JAACJP010000028">
    <property type="protein sequence ID" value="KAF5376446.1"/>
    <property type="molecule type" value="Genomic_DNA"/>
</dbReference>
<accession>A0A8H5M0S9</accession>
<dbReference type="PANTHER" id="PTHR13202:SF0">
    <property type="entry name" value="SIGNAL PEPTIDASE COMPLEX SUBUNIT 1"/>
    <property type="match status" value="1"/>
</dbReference>
<comment type="similarity">
    <text evidence="2">Belongs to the SPCS1 family.</text>
</comment>
<evidence type="ECO:0000256" key="8">
    <source>
        <dbReference type="ARBA" id="ARBA00045204"/>
    </source>
</evidence>
<evidence type="ECO:0000256" key="2">
    <source>
        <dbReference type="ARBA" id="ARBA00005245"/>
    </source>
</evidence>
<dbReference type="GO" id="GO:0005787">
    <property type="term" value="C:signal peptidase complex"/>
    <property type="evidence" value="ECO:0007669"/>
    <property type="project" value="InterPro"/>
</dbReference>
<evidence type="ECO:0000256" key="5">
    <source>
        <dbReference type="ARBA" id="ARBA00022824"/>
    </source>
</evidence>
<keyword evidence="6 9" id="KW-1133">Transmembrane helix</keyword>
<organism evidence="10 11">
    <name type="scientific">Tricholomella constricta</name>
    <dbReference type="NCBI Taxonomy" id="117010"/>
    <lineage>
        <taxon>Eukaryota</taxon>
        <taxon>Fungi</taxon>
        <taxon>Dikarya</taxon>
        <taxon>Basidiomycota</taxon>
        <taxon>Agaricomycotina</taxon>
        <taxon>Agaricomycetes</taxon>
        <taxon>Agaricomycetidae</taxon>
        <taxon>Agaricales</taxon>
        <taxon>Tricholomatineae</taxon>
        <taxon>Lyophyllaceae</taxon>
        <taxon>Tricholomella</taxon>
    </lineage>
</organism>
<dbReference type="OrthoDB" id="263893at2759"/>
<keyword evidence="7 9" id="KW-0472">Membrane</keyword>
<evidence type="ECO:0000256" key="1">
    <source>
        <dbReference type="ARBA" id="ARBA00004477"/>
    </source>
</evidence>
<dbReference type="PANTHER" id="PTHR13202">
    <property type="entry name" value="MICROSOMAL SIGNAL PEPTIDASE 12 KDA SUBUNIT"/>
    <property type="match status" value="1"/>
</dbReference>
<dbReference type="GO" id="GO:0006465">
    <property type="term" value="P:signal peptide processing"/>
    <property type="evidence" value="ECO:0007669"/>
    <property type="project" value="InterPro"/>
</dbReference>
<dbReference type="InterPro" id="IPR009542">
    <property type="entry name" value="Spc1/SPCS1"/>
</dbReference>
<keyword evidence="4 9" id="KW-0812">Transmembrane</keyword>
<evidence type="ECO:0000313" key="11">
    <source>
        <dbReference type="Proteomes" id="UP000565441"/>
    </source>
</evidence>
<gene>
    <name evidence="10" type="ORF">D9615_008676</name>
</gene>
<comment type="function">
    <text evidence="8">Component of the signal peptidase complex (SPC) which catalyzes the cleavage of N-terminal signal sequences from nascent proteins as they are translocated into the lumen of the endoplasmic reticulum. Dispensable for SPC enzymatic activity.</text>
</comment>
<keyword evidence="5" id="KW-0256">Endoplasmic reticulum</keyword>
<dbReference type="AlphaFoldDB" id="A0A8H5M0S9"/>
<dbReference type="Pfam" id="PF06645">
    <property type="entry name" value="SPC12"/>
    <property type="match status" value="1"/>
</dbReference>
<comment type="caution">
    <text evidence="10">The sequence shown here is derived from an EMBL/GenBank/DDBJ whole genome shotgun (WGS) entry which is preliminary data.</text>
</comment>
<sequence>MSLSTYVQELTEARIDFAGQALVEQIARVVLIATTIISFVVGFVLQSLTATFAVFGASTVVLALVVLPPWPMFNAHPVEWLPAVEKKSTNTS</sequence>
<evidence type="ECO:0000256" key="3">
    <source>
        <dbReference type="ARBA" id="ARBA00017059"/>
    </source>
</evidence>
<evidence type="ECO:0000256" key="7">
    <source>
        <dbReference type="ARBA" id="ARBA00023136"/>
    </source>
</evidence>
<protein>
    <recommendedName>
        <fullName evidence="3">Signal peptidase complex subunit 1</fullName>
    </recommendedName>
</protein>
<keyword evidence="11" id="KW-1185">Reference proteome</keyword>
<evidence type="ECO:0000256" key="6">
    <source>
        <dbReference type="ARBA" id="ARBA00022989"/>
    </source>
</evidence>
<name>A0A8H5M0S9_9AGAR</name>
<dbReference type="Proteomes" id="UP000565441">
    <property type="component" value="Unassembled WGS sequence"/>
</dbReference>
<comment type="subcellular location">
    <subcellularLocation>
        <location evidence="1">Endoplasmic reticulum membrane</location>
        <topology evidence="1">Multi-pass membrane protein</topology>
    </subcellularLocation>
</comment>
<feature type="transmembrane region" description="Helical" evidence="9">
    <location>
        <begin position="52"/>
        <end position="70"/>
    </location>
</feature>
<dbReference type="GO" id="GO:0045047">
    <property type="term" value="P:protein targeting to ER"/>
    <property type="evidence" value="ECO:0007669"/>
    <property type="project" value="TreeGrafter"/>
</dbReference>
<evidence type="ECO:0000256" key="9">
    <source>
        <dbReference type="SAM" id="Phobius"/>
    </source>
</evidence>
<evidence type="ECO:0000313" key="10">
    <source>
        <dbReference type="EMBL" id="KAF5376446.1"/>
    </source>
</evidence>
<reference evidence="10 11" key="1">
    <citation type="journal article" date="2020" name="ISME J.">
        <title>Uncovering the hidden diversity of litter-decomposition mechanisms in mushroom-forming fungi.</title>
        <authorList>
            <person name="Floudas D."/>
            <person name="Bentzer J."/>
            <person name="Ahren D."/>
            <person name="Johansson T."/>
            <person name="Persson P."/>
            <person name="Tunlid A."/>
        </authorList>
    </citation>
    <scope>NUCLEOTIDE SEQUENCE [LARGE SCALE GENOMIC DNA]</scope>
    <source>
        <strain evidence="10 11">CBS 661.87</strain>
    </source>
</reference>
<feature type="transmembrane region" description="Helical" evidence="9">
    <location>
        <begin position="26"/>
        <end position="45"/>
    </location>
</feature>
<evidence type="ECO:0000256" key="4">
    <source>
        <dbReference type="ARBA" id="ARBA00022692"/>
    </source>
</evidence>
<proteinExistence type="inferred from homology"/>